<dbReference type="AlphaFoldDB" id="A0A8J3A9E5"/>
<evidence type="ECO:0000313" key="4">
    <source>
        <dbReference type="Proteomes" id="UP000818603"/>
    </source>
</evidence>
<reference evidence="1" key="3">
    <citation type="submission" date="2020-09" db="EMBL/GenBank/DDBJ databases">
        <authorList>
            <person name="Sun Q."/>
            <person name="Zhou Y."/>
        </authorList>
    </citation>
    <scope>NUCLEOTIDE SEQUENCE</scope>
    <source>
        <strain evidence="1">CGMCC 1.14984</strain>
    </source>
</reference>
<protein>
    <submittedName>
        <fullName evidence="1">Uncharacterized protein</fullName>
    </submittedName>
</protein>
<keyword evidence="4" id="KW-1185">Reference proteome</keyword>
<dbReference type="Proteomes" id="UP000818603">
    <property type="component" value="Unassembled WGS sequence"/>
</dbReference>
<dbReference type="EMBL" id="VCJR02000004">
    <property type="protein sequence ID" value="NHK29287.1"/>
    <property type="molecule type" value="Genomic_DNA"/>
</dbReference>
<reference evidence="1" key="1">
    <citation type="journal article" date="2014" name="Int. J. Syst. Evol. Microbiol.">
        <title>Complete genome sequence of Corynebacterium casei LMG S-19264T (=DSM 44701T), isolated from a smear-ripened cheese.</title>
        <authorList>
            <consortium name="US DOE Joint Genome Institute (JGI-PGF)"/>
            <person name="Walter F."/>
            <person name="Albersmeier A."/>
            <person name="Kalinowski J."/>
            <person name="Ruckert C."/>
        </authorList>
    </citation>
    <scope>NUCLEOTIDE SEQUENCE</scope>
    <source>
        <strain evidence="1">CGMCC 1.14984</strain>
    </source>
</reference>
<accession>A0A8J3A9E5</accession>
<dbReference type="Proteomes" id="UP000621856">
    <property type="component" value="Unassembled WGS sequence"/>
</dbReference>
<dbReference type="EMBL" id="BMGZ01000004">
    <property type="protein sequence ID" value="GGI01236.1"/>
    <property type="molecule type" value="Genomic_DNA"/>
</dbReference>
<dbReference type="RefSeq" id="WP_155142186.1">
    <property type="nucleotide sequence ID" value="NZ_BMGZ01000004.1"/>
</dbReference>
<evidence type="ECO:0000313" key="2">
    <source>
        <dbReference type="EMBL" id="NHK29287.1"/>
    </source>
</evidence>
<name>A0A8J3A9E5_9PROT</name>
<evidence type="ECO:0000313" key="3">
    <source>
        <dbReference type="Proteomes" id="UP000621856"/>
    </source>
</evidence>
<proteinExistence type="predicted"/>
<comment type="caution">
    <text evidence="1">The sequence shown here is derived from an EMBL/GenBank/DDBJ whole genome shotgun (WGS) entry which is preliminary data.</text>
</comment>
<reference evidence="2 4" key="2">
    <citation type="submission" date="2020-02" db="EMBL/GenBank/DDBJ databases">
        <title>Genome sequence of Parvularcula flava strain NH6-79.</title>
        <authorList>
            <person name="Abdul Karim M.H."/>
            <person name="Lam M.Q."/>
            <person name="Chen S.J."/>
            <person name="Yahya A."/>
            <person name="Shahir S."/>
            <person name="Shamsir M.S."/>
            <person name="Chong C.S."/>
        </authorList>
    </citation>
    <scope>NUCLEOTIDE SEQUENCE [LARGE SCALE GENOMIC DNA]</scope>
    <source>
        <strain evidence="2 4">NH6-79</strain>
    </source>
</reference>
<evidence type="ECO:0000313" key="1">
    <source>
        <dbReference type="EMBL" id="GGI01236.1"/>
    </source>
</evidence>
<dbReference type="PROSITE" id="PS51257">
    <property type="entry name" value="PROKAR_LIPOPROTEIN"/>
    <property type="match status" value="1"/>
</dbReference>
<organism evidence="1 3">
    <name type="scientific">Aquisalinus luteolus</name>
    <dbReference type="NCBI Taxonomy" id="1566827"/>
    <lineage>
        <taxon>Bacteria</taxon>
        <taxon>Pseudomonadati</taxon>
        <taxon>Pseudomonadota</taxon>
        <taxon>Alphaproteobacteria</taxon>
        <taxon>Parvularculales</taxon>
        <taxon>Parvularculaceae</taxon>
        <taxon>Aquisalinus</taxon>
    </lineage>
</organism>
<sequence>MKRILPFILLALAACGGGEEPSSDQLPDPAADPAAGGIRPADGVYPFQGLWANDFTDCSLAPGTSDAAPLQIEGRTITGLENTCYMFELSAIDDQMSRYEAGLRCTGEGDPYEEVVEIEVNGDTMTKISPQGTVTWTRCPVDDAGQ</sequence>
<gene>
    <name evidence="2" type="ORF">FF098_015320</name>
    <name evidence="1" type="ORF">GCM10011355_31400</name>
</gene>